<dbReference type="GO" id="GO:0046677">
    <property type="term" value="P:response to antibiotic"/>
    <property type="evidence" value="ECO:0007669"/>
    <property type="project" value="InterPro"/>
</dbReference>
<keyword evidence="5" id="KW-1185">Reference proteome</keyword>
<accession>A0A9E7N6S9</accession>
<comment type="similarity">
    <text evidence="1">Belongs to the antibiotic N-acetyltransferase family.</text>
</comment>
<gene>
    <name evidence="4" type="ORF">NGM29_12270</name>
</gene>
<dbReference type="Pfam" id="PF02522">
    <property type="entry name" value="Antibiotic_NAT"/>
    <property type="match status" value="1"/>
</dbReference>
<dbReference type="GO" id="GO:0008080">
    <property type="term" value="F:N-acetyltransferase activity"/>
    <property type="evidence" value="ECO:0007669"/>
    <property type="project" value="InterPro"/>
</dbReference>
<dbReference type="GeneID" id="73290834"/>
<dbReference type="SUPFAM" id="SSF110710">
    <property type="entry name" value="TTHA0583/YokD-like"/>
    <property type="match status" value="1"/>
</dbReference>
<dbReference type="AlphaFoldDB" id="A0A9E7N6S9"/>
<dbReference type="PANTHER" id="PTHR11104:SF0">
    <property type="entry name" value="SPBETA PROPHAGE-DERIVED AMINOGLYCOSIDE N(3')-ACETYLTRANSFERASE-LIKE PROTEIN YOKD"/>
    <property type="match status" value="1"/>
</dbReference>
<keyword evidence="3" id="KW-0012">Acyltransferase</keyword>
<dbReference type="EMBL" id="CP100355">
    <property type="protein sequence ID" value="UTF52560.1"/>
    <property type="molecule type" value="Genomic_DNA"/>
</dbReference>
<organism evidence="4 5">
    <name type="scientific">Natronosalvus rutilus</name>
    <dbReference type="NCBI Taxonomy" id="2953753"/>
    <lineage>
        <taxon>Archaea</taxon>
        <taxon>Methanobacteriati</taxon>
        <taxon>Methanobacteriota</taxon>
        <taxon>Stenosarchaea group</taxon>
        <taxon>Halobacteria</taxon>
        <taxon>Halobacteriales</taxon>
        <taxon>Natrialbaceae</taxon>
        <taxon>Natronosalvus</taxon>
    </lineage>
</organism>
<evidence type="ECO:0000313" key="4">
    <source>
        <dbReference type="EMBL" id="UTF52560.1"/>
    </source>
</evidence>
<evidence type="ECO:0000256" key="1">
    <source>
        <dbReference type="ARBA" id="ARBA00006383"/>
    </source>
</evidence>
<dbReference type="Proteomes" id="UP001056855">
    <property type="component" value="Chromosome"/>
</dbReference>
<keyword evidence="2" id="KW-0808">Transferase</keyword>
<evidence type="ECO:0000256" key="3">
    <source>
        <dbReference type="ARBA" id="ARBA00023315"/>
    </source>
</evidence>
<dbReference type="KEGG" id="sawl:NGM29_12270"/>
<evidence type="ECO:0000313" key="5">
    <source>
        <dbReference type="Proteomes" id="UP001056855"/>
    </source>
</evidence>
<dbReference type="InterPro" id="IPR003679">
    <property type="entry name" value="Amioglycoside_AcTrfase"/>
</dbReference>
<reference evidence="4" key="1">
    <citation type="submission" date="2022-06" db="EMBL/GenBank/DDBJ databases">
        <title>Diverse halophilic archaea isolated from saline environments.</title>
        <authorList>
            <person name="Cui H.-L."/>
        </authorList>
    </citation>
    <scope>NUCLEOTIDE SEQUENCE</scope>
    <source>
        <strain evidence="4">WLHS1</strain>
    </source>
</reference>
<name>A0A9E7N6S9_9EURY</name>
<dbReference type="PANTHER" id="PTHR11104">
    <property type="entry name" value="AMINOGLYCOSIDE N3-ACETYLTRANSFERASE"/>
    <property type="match status" value="1"/>
</dbReference>
<protein>
    <submittedName>
        <fullName evidence="4">AAC(3) family N-acetyltransferase</fullName>
    </submittedName>
</protein>
<evidence type="ECO:0000256" key="2">
    <source>
        <dbReference type="ARBA" id="ARBA00022679"/>
    </source>
</evidence>
<dbReference type="InterPro" id="IPR028345">
    <property type="entry name" value="Antibiotic_NAT-like"/>
</dbReference>
<proteinExistence type="inferred from homology"/>
<dbReference type="RefSeq" id="WP_254156535.1">
    <property type="nucleotide sequence ID" value="NZ_CP100355.1"/>
</dbReference>
<sequence>MSERDAIEAVNEPVTVSSLVDDLWALGLTAGDTVLVHSSLSSLGWVCVDAQTVVDALMAAVTEAGTLVMPTHSGQYSNPAVWSNPPVPDDWIDTIRRERPPYRPATTPTRGVGTVPECFRSYPDVYRSQHPSVSFAAWGADAESIVADHAFDDGLGERSPLAGVYDRAGSILLLGVDHGANTSLHLAEYRADIDPSRTDNVATVLEDGEPASVTYQDIETDTSDFATLGNAFEDEHDSSVRRGSVGAADARLIPQRAMVDFAVGWLEKNR</sequence>